<keyword evidence="1" id="KW-1133">Transmembrane helix</keyword>
<dbReference type="InterPro" id="IPR013783">
    <property type="entry name" value="Ig-like_fold"/>
</dbReference>
<dbReference type="InterPro" id="IPR007110">
    <property type="entry name" value="Ig-like_dom"/>
</dbReference>
<dbReference type="PANTHER" id="PTHR13771:SF14">
    <property type="entry name" value="VASCULAR CELL ADHESION PROTEIN 1"/>
    <property type="match status" value="1"/>
</dbReference>
<dbReference type="GO" id="GO:0007155">
    <property type="term" value="P:cell adhesion"/>
    <property type="evidence" value="ECO:0007669"/>
    <property type="project" value="InterPro"/>
</dbReference>
<dbReference type="SMART" id="SM00408">
    <property type="entry name" value="IGc2"/>
    <property type="match status" value="1"/>
</dbReference>
<dbReference type="PROSITE" id="PS50835">
    <property type="entry name" value="IG_LIKE"/>
    <property type="match status" value="2"/>
</dbReference>
<evidence type="ECO:0000259" key="3">
    <source>
        <dbReference type="PROSITE" id="PS50835"/>
    </source>
</evidence>
<evidence type="ECO:0000313" key="4">
    <source>
        <dbReference type="EMBL" id="KAK1786710.1"/>
    </source>
</evidence>
<dbReference type="Proteomes" id="UP001239994">
    <property type="component" value="Unassembled WGS sequence"/>
</dbReference>
<dbReference type="Pfam" id="PF07679">
    <property type="entry name" value="I-set"/>
    <property type="match status" value="1"/>
</dbReference>
<dbReference type="SUPFAM" id="SSF48726">
    <property type="entry name" value="Immunoglobulin"/>
    <property type="match status" value="3"/>
</dbReference>
<evidence type="ECO:0000256" key="2">
    <source>
        <dbReference type="SAM" id="SignalP"/>
    </source>
</evidence>
<dbReference type="Gene3D" id="2.60.40.10">
    <property type="entry name" value="Immunoglobulins"/>
    <property type="match status" value="3"/>
</dbReference>
<protein>
    <recommendedName>
        <fullName evidence="3">Ig-like domain-containing protein</fullName>
    </recommendedName>
</protein>
<keyword evidence="1" id="KW-0812">Transmembrane</keyword>
<dbReference type="PANTHER" id="PTHR13771">
    <property type="entry name" value="INTERCELLULAR ADHESION MOLECULE"/>
    <property type="match status" value="1"/>
</dbReference>
<dbReference type="InterPro" id="IPR036179">
    <property type="entry name" value="Ig-like_dom_sf"/>
</dbReference>
<dbReference type="GO" id="GO:0005178">
    <property type="term" value="F:integrin binding"/>
    <property type="evidence" value="ECO:0007669"/>
    <property type="project" value="InterPro"/>
</dbReference>
<keyword evidence="5" id="KW-1185">Reference proteome</keyword>
<evidence type="ECO:0000313" key="5">
    <source>
        <dbReference type="Proteomes" id="UP001239994"/>
    </source>
</evidence>
<dbReference type="Pfam" id="PF03921">
    <property type="entry name" value="ICAM_N"/>
    <property type="match status" value="1"/>
</dbReference>
<dbReference type="AlphaFoldDB" id="A0AAD8YVZ8"/>
<dbReference type="InterPro" id="IPR047012">
    <property type="entry name" value="ICAM_VCAM"/>
</dbReference>
<feature type="domain" description="Ig-like" evidence="3">
    <location>
        <begin position="208"/>
        <end position="287"/>
    </location>
</feature>
<accession>A0AAD8YVZ8</accession>
<feature type="chain" id="PRO_5042024903" description="Ig-like domain-containing protein" evidence="2">
    <location>
        <begin position="24"/>
        <end position="339"/>
    </location>
</feature>
<comment type="caution">
    <text evidence="4">The sequence shown here is derived from an EMBL/GenBank/DDBJ whole genome shotgun (WGS) entry which is preliminary data.</text>
</comment>
<evidence type="ECO:0000256" key="1">
    <source>
        <dbReference type="SAM" id="Phobius"/>
    </source>
</evidence>
<dbReference type="EMBL" id="JAROKS010000024">
    <property type="protein sequence ID" value="KAK1786710.1"/>
    <property type="molecule type" value="Genomic_DNA"/>
</dbReference>
<gene>
    <name evidence="4" type="ORF">P4O66_017114</name>
</gene>
<feature type="transmembrane region" description="Helical" evidence="1">
    <location>
        <begin position="301"/>
        <end position="322"/>
    </location>
</feature>
<sequence length="339" mass="37997">MNEKHIVFVLCMAALNLFTAKHAHEVYLHPQNPVKHINESVELICTVAGCSQEIKFMWSTLLDSSTGGQSKTNQTISRLLFKTLSIEHEKIIVCKVICGGHKENKTKIRVYSFPTNPVISRIHELQLQCAIHNVYPPSKFKIQWFRGDTQISDEYDTSSSEVVAQGMHSIYKPTDEDRGKNITCKVTLNMEGVPEDRTVRSVTVQYGPAFITISNHTTVRLGERLELRCDTDRESSIMWTKLGKSGAVALGKDKELVFEHADWNHTGEYECEVSTAMGSWRSKVNVTVQDRPSVVPHLQNAIIPAVSCMTLLGAAAALILFLRNMKKNLQDIAIDALNT</sequence>
<reference evidence="4" key="1">
    <citation type="submission" date="2023-03" db="EMBL/GenBank/DDBJ databases">
        <title>Electrophorus voltai genome.</title>
        <authorList>
            <person name="Bian C."/>
        </authorList>
    </citation>
    <scope>NUCLEOTIDE SEQUENCE</scope>
    <source>
        <strain evidence="4">CB-2022</strain>
        <tissue evidence="4">Muscle</tissue>
    </source>
</reference>
<feature type="signal peptide" evidence="2">
    <location>
        <begin position="1"/>
        <end position="23"/>
    </location>
</feature>
<organism evidence="4 5">
    <name type="scientific">Electrophorus voltai</name>
    <dbReference type="NCBI Taxonomy" id="2609070"/>
    <lineage>
        <taxon>Eukaryota</taxon>
        <taxon>Metazoa</taxon>
        <taxon>Chordata</taxon>
        <taxon>Craniata</taxon>
        <taxon>Vertebrata</taxon>
        <taxon>Euteleostomi</taxon>
        <taxon>Actinopterygii</taxon>
        <taxon>Neopterygii</taxon>
        <taxon>Teleostei</taxon>
        <taxon>Ostariophysi</taxon>
        <taxon>Gymnotiformes</taxon>
        <taxon>Gymnotoidei</taxon>
        <taxon>Gymnotidae</taxon>
        <taxon>Electrophorus</taxon>
    </lineage>
</organism>
<dbReference type="InterPro" id="IPR003599">
    <property type="entry name" value="Ig_sub"/>
</dbReference>
<keyword evidence="1" id="KW-0472">Membrane</keyword>
<keyword evidence="2" id="KW-0732">Signal</keyword>
<proteinExistence type="predicted"/>
<dbReference type="InterPro" id="IPR003598">
    <property type="entry name" value="Ig_sub2"/>
</dbReference>
<dbReference type="InterPro" id="IPR013098">
    <property type="entry name" value="Ig_I-set"/>
</dbReference>
<dbReference type="InterPro" id="IPR013768">
    <property type="entry name" value="ICAM_N"/>
</dbReference>
<feature type="domain" description="Ig-like" evidence="3">
    <location>
        <begin position="125"/>
        <end position="200"/>
    </location>
</feature>
<name>A0AAD8YVZ8_9TELE</name>
<dbReference type="SMART" id="SM00409">
    <property type="entry name" value="IG"/>
    <property type="match status" value="2"/>
</dbReference>
<dbReference type="GO" id="GO:0005886">
    <property type="term" value="C:plasma membrane"/>
    <property type="evidence" value="ECO:0007669"/>
    <property type="project" value="TreeGrafter"/>
</dbReference>